<keyword evidence="6" id="KW-0539">Nucleus</keyword>
<keyword evidence="3" id="KW-0805">Transcription regulation</keyword>
<dbReference type="EMBL" id="JAXOVC010000011">
    <property type="protein sequence ID" value="KAK4496033.1"/>
    <property type="molecule type" value="Genomic_DNA"/>
</dbReference>
<feature type="compositionally biased region" description="Acidic residues" evidence="7">
    <location>
        <begin position="365"/>
        <end position="384"/>
    </location>
</feature>
<evidence type="ECO:0008006" key="10">
    <source>
        <dbReference type="Google" id="ProtNLM"/>
    </source>
</evidence>
<protein>
    <recommendedName>
        <fullName evidence="10">Transcription initiation factor IIF subunit alpha</fullName>
    </recommendedName>
</protein>
<evidence type="ECO:0000256" key="6">
    <source>
        <dbReference type="ARBA" id="ARBA00023242"/>
    </source>
</evidence>
<feature type="compositionally biased region" description="Basic and acidic residues" evidence="7">
    <location>
        <begin position="332"/>
        <end position="344"/>
    </location>
</feature>
<feature type="region of interest" description="Disordered" evidence="7">
    <location>
        <begin position="364"/>
        <end position="613"/>
    </location>
</feature>
<feature type="compositionally biased region" description="Basic and acidic residues" evidence="7">
    <location>
        <begin position="209"/>
        <end position="219"/>
    </location>
</feature>
<comment type="similarity">
    <text evidence="2">Belongs to the TFIIF alpha subunit family.</text>
</comment>
<evidence type="ECO:0000256" key="5">
    <source>
        <dbReference type="ARBA" id="ARBA00023163"/>
    </source>
</evidence>
<keyword evidence="4" id="KW-0238">DNA-binding</keyword>
<feature type="region of interest" description="Disordered" evidence="7">
    <location>
        <begin position="1"/>
        <end position="96"/>
    </location>
</feature>
<feature type="compositionally biased region" description="Polar residues" evidence="7">
    <location>
        <begin position="481"/>
        <end position="495"/>
    </location>
</feature>
<keyword evidence="5" id="KW-0804">Transcription</keyword>
<comment type="caution">
    <text evidence="8">The sequence shown here is derived from an EMBL/GenBank/DDBJ whole genome shotgun (WGS) entry which is preliminary data.</text>
</comment>
<feature type="compositionally biased region" description="Basic and acidic residues" evidence="7">
    <location>
        <begin position="166"/>
        <end position="189"/>
    </location>
</feature>
<evidence type="ECO:0000256" key="7">
    <source>
        <dbReference type="SAM" id="MobiDB-lite"/>
    </source>
</evidence>
<keyword evidence="9" id="KW-1185">Reference proteome</keyword>
<proteinExistence type="inferred from homology"/>
<dbReference type="InterPro" id="IPR008851">
    <property type="entry name" value="TFIIF-alpha"/>
</dbReference>
<feature type="compositionally biased region" description="Basic and acidic residues" evidence="7">
    <location>
        <begin position="460"/>
        <end position="474"/>
    </location>
</feature>
<evidence type="ECO:0000313" key="9">
    <source>
        <dbReference type="Proteomes" id="UP001305779"/>
    </source>
</evidence>
<evidence type="ECO:0000256" key="3">
    <source>
        <dbReference type="ARBA" id="ARBA00023015"/>
    </source>
</evidence>
<evidence type="ECO:0000256" key="4">
    <source>
        <dbReference type="ARBA" id="ARBA00023125"/>
    </source>
</evidence>
<evidence type="ECO:0000313" key="8">
    <source>
        <dbReference type="EMBL" id="KAK4496033.1"/>
    </source>
</evidence>
<dbReference type="PANTHER" id="PTHR13011:SF0">
    <property type="entry name" value="GENERAL TRANSCRIPTION FACTOR IIF SUBUNIT 1"/>
    <property type="match status" value="1"/>
</dbReference>
<comment type="subcellular location">
    <subcellularLocation>
        <location evidence="1">Nucleus</location>
    </subcellularLocation>
</comment>
<dbReference type="Proteomes" id="UP001305779">
    <property type="component" value="Unassembled WGS sequence"/>
</dbReference>
<feature type="compositionally biased region" description="Acidic residues" evidence="7">
    <location>
        <begin position="446"/>
        <end position="459"/>
    </location>
</feature>
<feature type="region of interest" description="Disordered" evidence="7">
    <location>
        <begin position="330"/>
        <end position="352"/>
    </location>
</feature>
<organism evidence="8 9">
    <name type="scientific">Zasmidium cellare</name>
    <name type="common">Wine cellar mold</name>
    <name type="synonym">Racodium cellare</name>
    <dbReference type="NCBI Taxonomy" id="395010"/>
    <lineage>
        <taxon>Eukaryota</taxon>
        <taxon>Fungi</taxon>
        <taxon>Dikarya</taxon>
        <taxon>Ascomycota</taxon>
        <taxon>Pezizomycotina</taxon>
        <taxon>Dothideomycetes</taxon>
        <taxon>Dothideomycetidae</taxon>
        <taxon>Mycosphaerellales</taxon>
        <taxon>Mycosphaerellaceae</taxon>
        <taxon>Zasmidium</taxon>
    </lineage>
</organism>
<dbReference type="PANTHER" id="PTHR13011">
    <property type="entry name" value="TFIIF-ALPHA"/>
    <property type="match status" value="1"/>
</dbReference>
<name>A0ABR0E4K4_ZASCE</name>
<evidence type="ECO:0000256" key="2">
    <source>
        <dbReference type="ARBA" id="ARBA00005249"/>
    </source>
</evidence>
<feature type="compositionally biased region" description="Low complexity" evidence="7">
    <location>
        <begin position="63"/>
        <end position="82"/>
    </location>
</feature>
<reference evidence="8 9" key="1">
    <citation type="journal article" date="2023" name="G3 (Bethesda)">
        <title>A chromosome-level genome assembly of Zasmidium syzygii isolated from banana leaves.</title>
        <authorList>
            <person name="van Westerhoven A.C."/>
            <person name="Mehrabi R."/>
            <person name="Talebi R."/>
            <person name="Steentjes M.B.F."/>
            <person name="Corcolon B."/>
            <person name="Chong P.A."/>
            <person name="Kema G.H.J."/>
            <person name="Seidl M.F."/>
        </authorList>
    </citation>
    <scope>NUCLEOTIDE SEQUENCE [LARGE SCALE GENOMIC DNA]</scope>
    <source>
        <strain evidence="8 9">P124</strain>
    </source>
</reference>
<sequence length="668" mass="74159">MSASPAQAPSGPNSVTPTTGGPPAPMMRKKPPVNIFNTGKKKPIKRPPGQRPVVPGQTNGARQNASQQQSNHPSNSSFNGPTNPAPPTTDDNDYTDYPIVISKRALNAAGQRFHALKLHSRKDKNGKLIEVSPFDESQFVKPLRLHRRYARDKMEAAEQSDAAGGMDDKEREAMSARRAERQAEREENQKLIAPTGGDSHRPMKRKQQKKVEEGRDDSNPVRQKRQKLRYEEARPWHLEDFEGKNVWVGSYEEALSERSIMMQPDVNVFRMVPVEKWYRFIETNKVKSMDPEEAEKIMQKKVGVGRWGLNTQKANEEQRREEHIARAKALRAKREEDDDRRAFGGDEGDFQADRDMLDMEFKDEFQDDDEGMLFQGDEGEDEREIEQKIWLEMRNAGLGGTGVKDEDLDPEEEERRKAEEERKEKDKTKQLRKQLMKKEHQIQYGSDDEDFDSDDSDEEEQRKKEEQEKEEAAKKAGQVNGDKSGSSTRGTNTPSGRPEKRPGSTLGKRPGSPDVSDLSGNESSRKKIKSVNGSATAAGRALSPDMAKNKVRSGGGSGSGSDTDTSRGRKIKVKNSPPGSPSSNTPNGSRSGTPAGGSRAQSPKSNGGAKSFPTLEEVRAAIPPDGIEIKTLVGQFKSQVAGRSTEFIALVKAAGIQNKANGRIMQKT</sequence>
<feature type="compositionally biased region" description="Low complexity" evidence="7">
    <location>
        <begin position="575"/>
        <end position="593"/>
    </location>
</feature>
<gene>
    <name evidence="8" type="ORF">PRZ48_013302</name>
</gene>
<feature type="compositionally biased region" description="Basic and acidic residues" evidence="7">
    <location>
        <begin position="413"/>
        <end position="429"/>
    </location>
</feature>
<feature type="region of interest" description="Disordered" evidence="7">
    <location>
        <begin position="152"/>
        <end position="227"/>
    </location>
</feature>
<accession>A0ABR0E4K4</accession>
<dbReference type="InterPro" id="IPR011039">
    <property type="entry name" value="TFIIF_interaction"/>
</dbReference>
<evidence type="ECO:0000256" key="1">
    <source>
        <dbReference type="ARBA" id="ARBA00004123"/>
    </source>
</evidence>
<feature type="compositionally biased region" description="Polar residues" evidence="7">
    <location>
        <begin position="1"/>
        <end position="15"/>
    </location>
</feature>
<dbReference type="SUPFAM" id="SSF50916">
    <property type="entry name" value="Rap30/74 interaction domains"/>
    <property type="match status" value="1"/>
</dbReference>